<dbReference type="PANTHER" id="PTHR12828">
    <property type="entry name" value="PROTEASOME MATURATION PROTEIN UMP1"/>
    <property type="match status" value="1"/>
</dbReference>
<name>A0A9N8VMM5_9GLOM</name>
<evidence type="ECO:0000256" key="3">
    <source>
        <dbReference type="SAM" id="MobiDB-lite"/>
    </source>
</evidence>
<accession>A0A9N8VMM5</accession>
<organism evidence="4 5">
    <name type="scientific">Ambispora leptoticha</name>
    <dbReference type="NCBI Taxonomy" id="144679"/>
    <lineage>
        <taxon>Eukaryota</taxon>
        <taxon>Fungi</taxon>
        <taxon>Fungi incertae sedis</taxon>
        <taxon>Mucoromycota</taxon>
        <taxon>Glomeromycotina</taxon>
        <taxon>Glomeromycetes</taxon>
        <taxon>Archaeosporales</taxon>
        <taxon>Ambisporaceae</taxon>
        <taxon>Ambispora</taxon>
    </lineage>
</organism>
<dbReference type="EMBL" id="CAJVPS010000128">
    <property type="protein sequence ID" value="CAG8455701.1"/>
    <property type="molecule type" value="Genomic_DNA"/>
</dbReference>
<dbReference type="GO" id="GO:0005737">
    <property type="term" value="C:cytoplasm"/>
    <property type="evidence" value="ECO:0007669"/>
    <property type="project" value="TreeGrafter"/>
</dbReference>
<sequence>MATQSLRIVPSSFPEGAPSKSVKSTANSFGVHDTFRLGVRSINTELLPSHPLETRLDQWDQTQTNLKLTMERRIYGIHAPIRHLMERSIVSRVQRLPVLPSSNLALDILMGKDETIEFEDFLNDPESSTEPMDVHVSMEHRLGIKF</sequence>
<gene>
    <name evidence="4" type="ORF">ALEPTO_LOCUS1267</name>
</gene>
<feature type="region of interest" description="Disordered" evidence="3">
    <location>
        <begin position="1"/>
        <end position="25"/>
    </location>
</feature>
<dbReference type="Pfam" id="PF05348">
    <property type="entry name" value="UMP1"/>
    <property type="match status" value="1"/>
</dbReference>
<dbReference type="Proteomes" id="UP000789508">
    <property type="component" value="Unassembled WGS sequence"/>
</dbReference>
<dbReference type="AlphaFoldDB" id="A0A9N8VMM5"/>
<proteinExistence type="inferred from homology"/>
<evidence type="ECO:0000313" key="5">
    <source>
        <dbReference type="Proteomes" id="UP000789508"/>
    </source>
</evidence>
<comment type="caution">
    <text evidence="4">The sequence shown here is derived from an EMBL/GenBank/DDBJ whole genome shotgun (WGS) entry which is preliminary data.</text>
</comment>
<dbReference type="GO" id="GO:0043248">
    <property type="term" value="P:proteasome assembly"/>
    <property type="evidence" value="ECO:0007669"/>
    <property type="project" value="InterPro"/>
</dbReference>
<dbReference type="OrthoDB" id="15001at2759"/>
<evidence type="ECO:0000313" key="4">
    <source>
        <dbReference type="EMBL" id="CAG8455701.1"/>
    </source>
</evidence>
<comment type="similarity">
    <text evidence="2">Belongs to the POMP/UMP1 family.</text>
</comment>
<keyword evidence="1" id="KW-0143">Chaperone</keyword>
<reference evidence="4" key="1">
    <citation type="submission" date="2021-06" db="EMBL/GenBank/DDBJ databases">
        <authorList>
            <person name="Kallberg Y."/>
            <person name="Tangrot J."/>
            <person name="Rosling A."/>
        </authorList>
    </citation>
    <scope>NUCLEOTIDE SEQUENCE</scope>
    <source>
        <strain evidence="4">FL130A</strain>
    </source>
</reference>
<dbReference type="GO" id="GO:0005634">
    <property type="term" value="C:nucleus"/>
    <property type="evidence" value="ECO:0007669"/>
    <property type="project" value="TreeGrafter"/>
</dbReference>
<dbReference type="PANTHER" id="PTHR12828:SF3">
    <property type="entry name" value="PROTEASOME MATURATION PROTEIN"/>
    <property type="match status" value="1"/>
</dbReference>
<evidence type="ECO:0000256" key="1">
    <source>
        <dbReference type="ARBA" id="ARBA00023186"/>
    </source>
</evidence>
<evidence type="ECO:0000256" key="2">
    <source>
        <dbReference type="ARBA" id="ARBA00043974"/>
    </source>
</evidence>
<protein>
    <submittedName>
        <fullName evidence="4">2176_t:CDS:1</fullName>
    </submittedName>
</protein>
<dbReference type="InterPro" id="IPR008012">
    <property type="entry name" value="Ump1"/>
</dbReference>
<keyword evidence="5" id="KW-1185">Reference proteome</keyword>